<reference evidence="2" key="2">
    <citation type="submission" date="2021-08" db="EMBL/GenBank/DDBJ databases">
        <authorList>
            <person name="Gostincar C."/>
            <person name="Sun X."/>
            <person name="Song Z."/>
            <person name="Gunde-Cimerman N."/>
        </authorList>
    </citation>
    <scope>NUCLEOTIDE SEQUENCE</scope>
    <source>
        <strain evidence="2">EXF-9911</strain>
    </source>
</reference>
<feature type="compositionally biased region" description="Polar residues" evidence="1">
    <location>
        <begin position="149"/>
        <end position="163"/>
    </location>
</feature>
<proteinExistence type="predicted"/>
<reference evidence="2" key="1">
    <citation type="journal article" date="2021" name="J Fungi (Basel)">
        <title>Virulence traits and population genomics of the black yeast Aureobasidium melanogenum.</title>
        <authorList>
            <person name="Cernosa A."/>
            <person name="Sun X."/>
            <person name="Gostincar C."/>
            <person name="Fang C."/>
            <person name="Gunde-Cimerman N."/>
            <person name="Song Z."/>
        </authorList>
    </citation>
    <scope>NUCLEOTIDE SEQUENCE</scope>
    <source>
        <strain evidence="2">EXF-9911</strain>
    </source>
</reference>
<evidence type="ECO:0000313" key="3">
    <source>
        <dbReference type="Proteomes" id="UP000779574"/>
    </source>
</evidence>
<feature type="non-terminal residue" evidence="2">
    <location>
        <position position="1"/>
    </location>
</feature>
<evidence type="ECO:0000313" key="2">
    <source>
        <dbReference type="EMBL" id="KAG9681229.1"/>
    </source>
</evidence>
<dbReference type="Proteomes" id="UP000779574">
    <property type="component" value="Unassembled WGS sequence"/>
</dbReference>
<evidence type="ECO:0008006" key="4">
    <source>
        <dbReference type="Google" id="ProtNLM"/>
    </source>
</evidence>
<dbReference type="OrthoDB" id="2122308at2759"/>
<gene>
    <name evidence="2" type="ORF">KCU76_g14636</name>
</gene>
<dbReference type="EMBL" id="JAHFXF010000899">
    <property type="protein sequence ID" value="KAG9681229.1"/>
    <property type="molecule type" value="Genomic_DNA"/>
</dbReference>
<protein>
    <recommendedName>
        <fullName evidence="4">STF2-like protein</fullName>
    </recommendedName>
</protein>
<sequence length="171" mass="18832">LITGNTRITTITNQLPSIHTQTNWLSLAAMTRSHKLNDRDHVGLANGTALPEEHLPRYFAKSGFNANNDPNRVKKSGNGKGNWGRHGEELEDMDDFYRLSKPRRRSNASAQLLDAMTSKFEVVEAEPIFQESIHGPSANDYAALEKTMSMESAPSEADTTASEGSDEGLTK</sequence>
<name>A0A9P8J0D1_AURME</name>
<dbReference type="AlphaFoldDB" id="A0A9P8J0D1"/>
<feature type="non-terminal residue" evidence="2">
    <location>
        <position position="171"/>
    </location>
</feature>
<feature type="region of interest" description="Disordered" evidence="1">
    <location>
        <begin position="132"/>
        <end position="171"/>
    </location>
</feature>
<evidence type="ECO:0000256" key="1">
    <source>
        <dbReference type="SAM" id="MobiDB-lite"/>
    </source>
</evidence>
<feature type="region of interest" description="Disordered" evidence="1">
    <location>
        <begin position="69"/>
        <end position="88"/>
    </location>
</feature>
<comment type="caution">
    <text evidence="2">The sequence shown here is derived from an EMBL/GenBank/DDBJ whole genome shotgun (WGS) entry which is preliminary data.</text>
</comment>
<accession>A0A9P8J0D1</accession>
<organism evidence="2 3">
    <name type="scientific">Aureobasidium melanogenum</name>
    <name type="common">Aureobasidium pullulans var. melanogenum</name>
    <dbReference type="NCBI Taxonomy" id="46634"/>
    <lineage>
        <taxon>Eukaryota</taxon>
        <taxon>Fungi</taxon>
        <taxon>Dikarya</taxon>
        <taxon>Ascomycota</taxon>
        <taxon>Pezizomycotina</taxon>
        <taxon>Dothideomycetes</taxon>
        <taxon>Dothideomycetidae</taxon>
        <taxon>Dothideales</taxon>
        <taxon>Saccotheciaceae</taxon>
        <taxon>Aureobasidium</taxon>
    </lineage>
</organism>